<accession>A4Y0Y2</accession>
<sequence length="231" mass="24883">MSRLAQLPGTAPYAWPLSGGWSAEDTAVITIDMQRDFLAVDGYFGALGESNSHLTSAIEPARNFLQRIRPYGLLMIHTRESHRPELVDLTDNKRQKAVRMGSPVGSQGPMGRLLVRGEHGCDFHDGFQPLPGEIVVDKPGNSAFYATDLEHILRARHIRNLILLGVTTDVCVSSTMRDANDRGFDCVLLEDCCGAANQALHDAIVASIQREGGIFGASGQSADLLGALASA</sequence>
<dbReference type="InterPro" id="IPR036380">
    <property type="entry name" value="Isochorismatase-like_sf"/>
</dbReference>
<dbReference type="KEGG" id="pmy:Pmen_4501"/>
<dbReference type="InterPro" id="IPR050272">
    <property type="entry name" value="Isochorismatase-like_hydrls"/>
</dbReference>
<dbReference type="EMBL" id="CP000680">
    <property type="protein sequence ID" value="ABP87248.1"/>
    <property type="molecule type" value="Genomic_DNA"/>
</dbReference>
<dbReference type="SMR" id="A4Y0Y2"/>
<evidence type="ECO:0000256" key="1">
    <source>
        <dbReference type="ARBA" id="ARBA00022801"/>
    </source>
</evidence>
<reference evidence="3" key="1">
    <citation type="submission" date="2007-04" db="EMBL/GenBank/DDBJ databases">
        <title>Complete sequence of Pseudomonas mendocina ymp.</title>
        <authorList>
            <consortium name="US DOE Joint Genome Institute"/>
            <person name="Copeland A."/>
            <person name="Lucas S."/>
            <person name="Lapidus A."/>
            <person name="Barry K."/>
            <person name="Glavina del Rio T."/>
            <person name="Dalin E."/>
            <person name="Tice H."/>
            <person name="Pitluck S."/>
            <person name="Kiss H."/>
            <person name="Brettin T."/>
            <person name="Detter J.C."/>
            <person name="Bruce D."/>
            <person name="Han C."/>
            <person name="Schmutz J."/>
            <person name="Larimer F."/>
            <person name="Land M."/>
            <person name="Hauser L."/>
            <person name="Kyrpides N."/>
            <person name="Mikhailova N."/>
            <person name="Hersman L."/>
            <person name="Dubois J."/>
            <person name="Maurice P."/>
            <person name="Richardson P."/>
        </authorList>
    </citation>
    <scope>NUCLEOTIDE SEQUENCE [LARGE SCALE GENOMIC DNA]</scope>
    <source>
        <strain evidence="3">Ymp</strain>
    </source>
</reference>
<dbReference type="PANTHER" id="PTHR43540:SF9">
    <property type="entry name" value="FAMILY HYDROLASE, PUTATIVE (AFU_ORTHOLOGUE AFUA_2G08700)-RELATED"/>
    <property type="match status" value="1"/>
</dbReference>
<evidence type="ECO:0000313" key="3">
    <source>
        <dbReference type="EMBL" id="ABP87248.1"/>
    </source>
</evidence>
<dbReference type="InterPro" id="IPR000868">
    <property type="entry name" value="Isochorismatase-like_dom"/>
</dbReference>
<evidence type="ECO:0000259" key="2">
    <source>
        <dbReference type="Pfam" id="PF00857"/>
    </source>
</evidence>
<dbReference type="OrthoDB" id="9807387at2"/>
<dbReference type="SUPFAM" id="SSF52499">
    <property type="entry name" value="Isochorismatase-like hydrolases"/>
    <property type="match status" value="1"/>
</dbReference>
<dbReference type="PANTHER" id="PTHR43540">
    <property type="entry name" value="PEROXYUREIDOACRYLATE/UREIDOACRYLATE AMIDOHYDROLASE-RELATED"/>
    <property type="match status" value="1"/>
</dbReference>
<feature type="domain" description="Isochorismatase-like" evidence="2">
    <location>
        <begin position="26"/>
        <end position="213"/>
    </location>
</feature>
<dbReference type="PATRIC" id="fig|399739.8.peg.4564"/>
<dbReference type="eggNOG" id="COG1335">
    <property type="taxonomic scope" value="Bacteria"/>
</dbReference>
<gene>
    <name evidence="3" type="ordered locus">Pmen_4501</name>
</gene>
<dbReference type="CDD" id="cd00431">
    <property type="entry name" value="cysteine_hydrolases"/>
    <property type="match status" value="1"/>
</dbReference>
<dbReference type="STRING" id="399739.Pmen_4501"/>
<protein>
    <submittedName>
        <fullName evidence="3">Isochorismatase hydrolase</fullName>
    </submittedName>
</protein>
<organism evidence="3">
    <name type="scientific">Ectopseudomonas mendocina (strain ymp)</name>
    <name type="common">Pseudomonas mendocina</name>
    <dbReference type="NCBI Taxonomy" id="399739"/>
    <lineage>
        <taxon>Bacteria</taxon>
        <taxon>Pseudomonadati</taxon>
        <taxon>Pseudomonadota</taxon>
        <taxon>Gammaproteobacteria</taxon>
        <taxon>Pseudomonadales</taxon>
        <taxon>Pseudomonadaceae</taxon>
        <taxon>Ectopseudomonas</taxon>
    </lineage>
</organism>
<keyword evidence="1 3" id="KW-0378">Hydrolase</keyword>
<dbReference type="Pfam" id="PF00857">
    <property type="entry name" value="Isochorismatase"/>
    <property type="match status" value="1"/>
</dbReference>
<dbReference type="HOGENOM" id="CLU_068979_8_0_6"/>
<dbReference type="Gene3D" id="3.40.50.850">
    <property type="entry name" value="Isochorismatase-like"/>
    <property type="match status" value="1"/>
</dbReference>
<name>A4Y0Y2_ECTM1</name>
<dbReference type="GO" id="GO:0016787">
    <property type="term" value="F:hydrolase activity"/>
    <property type="evidence" value="ECO:0007669"/>
    <property type="project" value="UniProtKB-KW"/>
</dbReference>
<dbReference type="AlphaFoldDB" id="A4Y0Y2"/>
<proteinExistence type="predicted"/>